<keyword evidence="2" id="KW-1185">Reference proteome</keyword>
<dbReference type="SFLD" id="SFLDS00003">
    <property type="entry name" value="Haloacid_Dehalogenase"/>
    <property type="match status" value="1"/>
</dbReference>
<organism evidence="1 2">
    <name type="scientific">Streptomyces abyssalis</name>
    <dbReference type="NCBI Taxonomy" id="933944"/>
    <lineage>
        <taxon>Bacteria</taxon>
        <taxon>Bacillati</taxon>
        <taxon>Actinomycetota</taxon>
        <taxon>Actinomycetes</taxon>
        <taxon>Kitasatosporales</taxon>
        <taxon>Streptomycetaceae</taxon>
        <taxon>Streptomyces</taxon>
    </lineage>
</organism>
<dbReference type="InterPro" id="IPR051806">
    <property type="entry name" value="HAD-like_SPP"/>
</dbReference>
<dbReference type="SFLD" id="SFLDG01129">
    <property type="entry name" value="C1.5:_HAD__Beta-PGM__Phosphata"/>
    <property type="match status" value="1"/>
</dbReference>
<gene>
    <name evidence="1" type="ORF">AN215_17355</name>
</gene>
<dbReference type="InterPro" id="IPR036412">
    <property type="entry name" value="HAD-like_sf"/>
</dbReference>
<dbReference type="InterPro" id="IPR023198">
    <property type="entry name" value="PGP-like_dom2"/>
</dbReference>
<dbReference type="PANTHER" id="PTHR43481">
    <property type="entry name" value="FRUCTOSE-1-PHOSPHATE PHOSPHATASE"/>
    <property type="match status" value="1"/>
</dbReference>
<dbReference type="Gene3D" id="3.40.50.1000">
    <property type="entry name" value="HAD superfamily/HAD-like"/>
    <property type="match status" value="1"/>
</dbReference>
<dbReference type="InterPro" id="IPR023214">
    <property type="entry name" value="HAD_sf"/>
</dbReference>
<dbReference type="RefSeq" id="WP_070011596.1">
    <property type="nucleotide sequence ID" value="NZ_LJGS01000041.1"/>
</dbReference>
<dbReference type="EMBL" id="LJGT01000040">
    <property type="protein sequence ID" value="OEU87998.1"/>
    <property type="molecule type" value="Genomic_DNA"/>
</dbReference>
<dbReference type="NCBIfam" id="TIGR01509">
    <property type="entry name" value="HAD-SF-IA-v3"/>
    <property type="match status" value="1"/>
</dbReference>
<protein>
    <submittedName>
        <fullName evidence="1">HAD family hydrolase</fullName>
    </submittedName>
</protein>
<evidence type="ECO:0000313" key="1">
    <source>
        <dbReference type="EMBL" id="OEU87998.1"/>
    </source>
</evidence>
<dbReference type="Gene3D" id="1.10.150.240">
    <property type="entry name" value="Putative phosphatase, domain 2"/>
    <property type="match status" value="1"/>
</dbReference>
<sequence>MQDGRLQAVVFDMDGVLVESEHLWEENWTRYAEAHHTPWTPEDTRSVQGMSAPEWAAYLWRLTGRPAGGPEGTERSVVDGMVADFESGRVDLLPGAGRLVAAVAGRVPIALASSAPRRLIDAVLHGHGLAGSFSATVSSAEVDRGKPHPDVYAEAAGRLGFTGADCAAVEDSGNGIRAAHAAGMTVVALPNPTYPPPSDALALAAGRAADLDDVGRQLDRLLAPARDAERTA</sequence>
<dbReference type="SUPFAM" id="SSF56784">
    <property type="entry name" value="HAD-like"/>
    <property type="match status" value="1"/>
</dbReference>
<dbReference type="CDD" id="cd07505">
    <property type="entry name" value="HAD_BPGM-like"/>
    <property type="match status" value="1"/>
</dbReference>
<proteinExistence type="predicted"/>
<keyword evidence="1" id="KW-0378">Hydrolase</keyword>
<dbReference type="STRING" id="933944.AN215_17355"/>
<comment type="caution">
    <text evidence="1">The sequence shown here is derived from an EMBL/GenBank/DDBJ whole genome shotgun (WGS) entry which is preliminary data.</text>
</comment>
<dbReference type="InterPro" id="IPR006439">
    <property type="entry name" value="HAD-SF_hydro_IA"/>
</dbReference>
<name>A0A1E7JK21_9ACTN</name>
<reference evidence="1 2" key="1">
    <citation type="journal article" date="2016" name="Front. Microbiol.">
        <title>Comparative Genomics Analysis of Streptomyces Species Reveals Their Adaptation to the Marine Environment and Their Diversity at the Genomic Level.</title>
        <authorList>
            <person name="Tian X."/>
            <person name="Zhang Z."/>
            <person name="Yang T."/>
            <person name="Chen M."/>
            <person name="Li J."/>
            <person name="Chen F."/>
            <person name="Yang J."/>
            <person name="Li W."/>
            <person name="Zhang B."/>
            <person name="Zhang Z."/>
            <person name="Wu J."/>
            <person name="Zhang C."/>
            <person name="Long L."/>
            <person name="Xiao J."/>
        </authorList>
    </citation>
    <scope>NUCLEOTIDE SEQUENCE [LARGE SCALE GENOMIC DNA]</scope>
    <source>
        <strain evidence="1 2">SCSIO 10390</strain>
    </source>
</reference>
<dbReference type="PANTHER" id="PTHR43481:SF4">
    <property type="entry name" value="GLYCEROL-1-PHOSPHATE PHOSPHOHYDROLASE 1-RELATED"/>
    <property type="match status" value="1"/>
</dbReference>
<dbReference type="PATRIC" id="fig|933944.5.peg.2764"/>
<dbReference type="OrthoDB" id="9812856at2"/>
<dbReference type="PRINTS" id="PR00413">
    <property type="entry name" value="HADHALOGNASE"/>
</dbReference>
<dbReference type="AlphaFoldDB" id="A0A1E7JK21"/>
<dbReference type="Pfam" id="PF00702">
    <property type="entry name" value="Hydrolase"/>
    <property type="match status" value="1"/>
</dbReference>
<evidence type="ECO:0000313" key="2">
    <source>
        <dbReference type="Proteomes" id="UP000176087"/>
    </source>
</evidence>
<accession>A0A1E7JK21</accession>
<dbReference type="Proteomes" id="UP000176087">
    <property type="component" value="Unassembled WGS sequence"/>
</dbReference>
<dbReference type="GO" id="GO:0050308">
    <property type="term" value="F:sugar-phosphatase activity"/>
    <property type="evidence" value="ECO:0007669"/>
    <property type="project" value="TreeGrafter"/>
</dbReference>